<dbReference type="AlphaFoldDB" id="A0A562LGZ7"/>
<evidence type="ECO:0000313" key="2">
    <source>
        <dbReference type="EMBL" id="TWI06866.1"/>
    </source>
</evidence>
<evidence type="ECO:0000259" key="1">
    <source>
        <dbReference type="Pfam" id="PF15515"/>
    </source>
</evidence>
<organism evidence="2 3">
    <name type="scientific">Aerolutibacter ruishenii</name>
    <dbReference type="NCBI Taxonomy" id="686800"/>
    <lineage>
        <taxon>Bacteria</taxon>
        <taxon>Pseudomonadati</taxon>
        <taxon>Pseudomonadota</taxon>
        <taxon>Gammaproteobacteria</taxon>
        <taxon>Lysobacterales</taxon>
        <taxon>Lysobacteraceae</taxon>
        <taxon>Aerolutibacter</taxon>
    </lineage>
</organism>
<feature type="domain" description="MvaI/BcnI restriction endonuclease" evidence="1">
    <location>
        <begin position="55"/>
        <end position="305"/>
    </location>
</feature>
<name>A0A562LGZ7_9GAMM</name>
<dbReference type="EMBL" id="VLKP01000014">
    <property type="protein sequence ID" value="TWI06866.1"/>
    <property type="molecule type" value="Genomic_DNA"/>
</dbReference>
<reference evidence="2 3" key="1">
    <citation type="journal article" date="2015" name="Stand. Genomic Sci.">
        <title>Genomic Encyclopedia of Bacterial and Archaeal Type Strains, Phase III: the genomes of soil and plant-associated and newly described type strains.</title>
        <authorList>
            <person name="Whitman W.B."/>
            <person name="Woyke T."/>
            <person name="Klenk H.P."/>
            <person name="Zhou Y."/>
            <person name="Lilburn T.G."/>
            <person name="Beck B.J."/>
            <person name="De Vos P."/>
            <person name="Vandamme P."/>
            <person name="Eisen J.A."/>
            <person name="Garrity G."/>
            <person name="Hugenholtz P."/>
            <person name="Kyrpides N.C."/>
        </authorList>
    </citation>
    <scope>NUCLEOTIDE SEQUENCE [LARGE SCALE GENOMIC DNA]</scope>
    <source>
        <strain evidence="2 3">CGMCC 1.10136</strain>
    </source>
</reference>
<keyword evidence="3" id="KW-1185">Reference proteome</keyword>
<gene>
    <name evidence="2" type="ORF">IP93_02858</name>
</gene>
<dbReference type="InterPro" id="IPR029127">
    <property type="entry name" value="MvaI_BcnI"/>
</dbReference>
<evidence type="ECO:0000313" key="3">
    <source>
        <dbReference type="Proteomes" id="UP000316471"/>
    </source>
</evidence>
<keyword evidence="2" id="KW-0255">Endonuclease</keyword>
<dbReference type="Gene3D" id="3.40.210.20">
    <property type="entry name" value="MvaI/BcnI restriction endonuclease, catalytic domain"/>
    <property type="match status" value="1"/>
</dbReference>
<accession>A0A562LGZ7</accession>
<keyword evidence="2" id="KW-0378">Hydrolase</keyword>
<keyword evidence="2" id="KW-0540">Nuclease</keyword>
<dbReference type="Proteomes" id="UP000316471">
    <property type="component" value="Unassembled WGS sequence"/>
</dbReference>
<comment type="caution">
    <text evidence="2">The sequence shown here is derived from an EMBL/GenBank/DDBJ whole genome shotgun (WGS) entry which is preliminary data.</text>
</comment>
<protein>
    <submittedName>
        <fullName evidence="2">MvaI/BcnI restriction endonuclease family protein</fullName>
    </submittedName>
</protein>
<dbReference type="Pfam" id="PF15515">
    <property type="entry name" value="MvaI_BcnI"/>
    <property type="match status" value="1"/>
</dbReference>
<proteinExistence type="predicted"/>
<dbReference type="GO" id="GO:0004519">
    <property type="term" value="F:endonuclease activity"/>
    <property type="evidence" value="ECO:0007669"/>
    <property type="project" value="UniProtKB-KW"/>
</dbReference>
<sequence>MLAPLPDRRVIAAVFPADTDEARALRAVPGEPYGVLRRFDLLGARDLSSESLLLAELRRVHLLGWLNPEYLGRDGTKRPCKGPNCGGVTLETNLGITANGYADPDFHGWEVKQHGVGSWAKPKASRVTLMTPEPSGGAYVEEGPKYFVRTWGYPDQLGRADRRNFGGIYRVGGAANERTRLRLVLSGFDEPTGRFEGDGAVMLVDGDERVAASWSFAKLIDHWKRKHAKAVFVPSIIRKDPSIQYHYGSKVDLAAGGRFSLLLKAFAYGSVHYDPGIKLETVDSVEKLKRRSQFRIDSRYLDSLYESFRQVDLLA</sequence>
<dbReference type="InterPro" id="IPR043004">
    <property type="entry name" value="MvaI_BcnI_cat"/>
</dbReference>